<dbReference type="PANTHER" id="PTHR33993">
    <property type="entry name" value="GLYOXALASE-RELATED"/>
    <property type="match status" value="1"/>
</dbReference>
<keyword evidence="3" id="KW-1185">Reference proteome</keyword>
<dbReference type="Proteomes" id="UP001198565">
    <property type="component" value="Unassembled WGS sequence"/>
</dbReference>
<evidence type="ECO:0000313" key="2">
    <source>
        <dbReference type="EMBL" id="MBY8883917.1"/>
    </source>
</evidence>
<evidence type="ECO:0000313" key="3">
    <source>
        <dbReference type="Proteomes" id="UP001198565"/>
    </source>
</evidence>
<feature type="domain" description="VOC" evidence="1">
    <location>
        <begin position="10"/>
        <end position="123"/>
    </location>
</feature>
<proteinExistence type="predicted"/>
<organism evidence="2 3">
    <name type="scientific">Streptantibioticus parmotrematis</name>
    <dbReference type="NCBI Taxonomy" id="2873249"/>
    <lineage>
        <taxon>Bacteria</taxon>
        <taxon>Bacillati</taxon>
        <taxon>Actinomycetota</taxon>
        <taxon>Actinomycetes</taxon>
        <taxon>Kitasatosporales</taxon>
        <taxon>Streptomycetaceae</taxon>
        <taxon>Streptantibioticus</taxon>
    </lineage>
</organism>
<dbReference type="SUPFAM" id="SSF54593">
    <property type="entry name" value="Glyoxalase/Bleomycin resistance protein/Dihydroxybiphenyl dioxygenase"/>
    <property type="match status" value="2"/>
</dbReference>
<dbReference type="PROSITE" id="PS51819">
    <property type="entry name" value="VOC"/>
    <property type="match status" value="2"/>
</dbReference>
<name>A0ABS7QL45_9ACTN</name>
<dbReference type="Pfam" id="PF18029">
    <property type="entry name" value="Glyoxalase_6"/>
    <property type="match status" value="1"/>
</dbReference>
<feature type="domain" description="VOC" evidence="1">
    <location>
        <begin position="137"/>
        <end position="258"/>
    </location>
</feature>
<dbReference type="RefSeq" id="WP_222974334.1">
    <property type="nucleotide sequence ID" value="NZ_JAINVZ010000002.1"/>
</dbReference>
<accession>A0ABS7QL45</accession>
<dbReference type="InterPro" id="IPR004360">
    <property type="entry name" value="Glyas_Fos-R_dOase_dom"/>
</dbReference>
<gene>
    <name evidence="2" type="ORF">K7472_03555</name>
</gene>
<comment type="caution">
    <text evidence="2">The sequence shown here is derived from an EMBL/GenBank/DDBJ whole genome shotgun (WGS) entry which is preliminary data.</text>
</comment>
<dbReference type="PANTHER" id="PTHR33993:SF10">
    <property type="entry name" value="CONSERVED PROTEIN"/>
    <property type="match status" value="1"/>
</dbReference>
<dbReference type="Pfam" id="PF00903">
    <property type="entry name" value="Glyoxalase"/>
    <property type="match status" value="1"/>
</dbReference>
<dbReference type="InterPro" id="IPR029068">
    <property type="entry name" value="Glyas_Bleomycin-R_OHBP_Dase"/>
</dbReference>
<dbReference type="InterPro" id="IPR052164">
    <property type="entry name" value="Anthracycline_SecMetBiosynth"/>
</dbReference>
<dbReference type="InterPro" id="IPR037523">
    <property type="entry name" value="VOC_core"/>
</dbReference>
<evidence type="ECO:0000259" key="1">
    <source>
        <dbReference type="PROSITE" id="PS51819"/>
    </source>
</evidence>
<dbReference type="Gene3D" id="3.10.180.10">
    <property type="entry name" value="2,3-Dihydroxybiphenyl 1,2-Dioxygenase, domain 1"/>
    <property type="match status" value="2"/>
</dbReference>
<reference evidence="2 3" key="1">
    <citation type="submission" date="2021-08" db="EMBL/GenBank/DDBJ databases">
        <title>Streptomyces sp. PTM05 isolated from lichen.</title>
        <authorList>
            <person name="Somphong A."/>
            <person name="Phongsopitanun W."/>
            <person name="Tanasupawat S."/>
        </authorList>
    </citation>
    <scope>NUCLEOTIDE SEQUENCE [LARGE SCALE GENOMIC DNA]</scope>
    <source>
        <strain evidence="2 3">Ptm05</strain>
    </source>
</reference>
<dbReference type="EMBL" id="JAINVZ010000002">
    <property type="protein sequence ID" value="MBY8883917.1"/>
    <property type="molecule type" value="Genomic_DNA"/>
</dbReference>
<protein>
    <submittedName>
        <fullName evidence="2">VOC family protein</fullName>
    </submittedName>
</protein>
<dbReference type="CDD" id="cd07247">
    <property type="entry name" value="SgaA_N_like"/>
    <property type="match status" value="1"/>
</dbReference>
<dbReference type="InterPro" id="IPR041581">
    <property type="entry name" value="Glyoxalase_6"/>
</dbReference>
<sequence length="263" mass="26872">MLTTRYVPGAPNWVDLGTPDTQAAAEFYGELFGWVFRSAGPEAGGYGMFTLDGATVAAVGPLTEEAATSAWTLYFTTADADATAKAVEQAGGQIRSGPYDVFTAGRTAGLTDPTGAEFAVWQPGGTKGLDAVTDPGTLCWTELHSTDPARAKDFYASVFDWDAQESPMEGFTYTVVSPTGAGAEAAHGGIMPVAENLVAAGTPSGWRPYFEVADADAAAATTGARGGSVIMPPEEIPGVGRSAVLADPFGALFAVITSAPAAA</sequence>